<evidence type="ECO:0000256" key="1">
    <source>
        <dbReference type="ARBA" id="ARBA00001966"/>
    </source>
</evidence>
<dbReference type="PROSITE" id="PS51318">
    <property type="entry name" value="TAT"/>
    <property type="match status" value="1"/>
</dbReference>
<dbReference type="InterPro" id="IPR050157">
    <property type="entry name" value="PSI_iron-sulfur_center"/>
</dbReference>
<dbReference type="PANTHER" id="PTHR24960">
    <property type="entry name" value="PHOTOSYSTEM I IRON-SULFUR CENTER-RELATED"/>
    <property type="match status" value="1"/>
</dbReference>
<protein>
    <submittedName>
        <fullName evidence="7">4Fe-4S protein</fullName>
    </submittedName>
</protein>
<evidence type="ECO:0000313" key="8">
    <source>
        <dbReference type="Proteomes" id="UP000002026"/>
    </source>
</evidence>
<keyword evidence="5" id="KW-0411">Iron-sulfur</keyword>
<reference evidence="7 8" key="1">
    <citation type="journal article" date="2009" name="Stand. Genomic Sci.">
        <title>Complete genome sequence of Slackia heliotrinireducens type strain (RHS 1).</title>
        <authorList>
            <person name="Pukall R."/>
            <person name="Lapidus A."/>
            <person name="Nolan M."/>
            <person name="Copeland A."/>
            <person name="Glavina Del Rio T."/>
            <person name="Lucas S."/>
            <person name="Chen F."/>
            <person name="Tice H."/>
            <person name="Cheng J.F."/>
            <person name="Chertkov O."/>
            <person name="Bruce D."/>
            <person name="Goodwin L."/>
            <person name="Kuske C."/>
            <person name="Brettin T."/>
            <person name="Detter J.C."/>
            <person name="Han C."/>
            <person name="Pitluck S."/>
            <person name="Pati A."/>
            <person name="Mavrommatis K."/>
            <person name="Ivanova N."/>
            <person name="Ovchinnikova G."/>
            <person name="Chen A."/>
            <person name="Palaniappan K."/>
            <person name="Schneider S."/>
            <person name="Rohde M."/>
            <person name="Chain P."/>
            <person name="D'haeseleer P."/>
            <person name="Goker M."/>
            <person name="Bristow J."/>
            <person name="Eisen J.A."/>
            <person name="Markowitz V."/>
            <person name="Kyrpides N.C."/>
            <person name="Klenk H.P."/>
            <person name="Hugenholtz P."/>
        </authorList>
    </citation>
    <scope>NUCLEOTIDE SEQUENCE [LARGE SCALE GENOMIC DNA]</scope>
    <source>
        <strain evidence="8">ATCC 29202 / DSM 20476 / NCTC 11029 / RHS 1</strain>
    </source>
</reference>
<dbReference type="eggNOG" id="COG0437">
    <property type="taxonomic scope" value="Bacteria"/>
</dbReference>
<dbReference type="InterPro" id="IPR006311">
    <property type="entry name" value="TAT_signal"/>
</dbReference>
<dbReference type="KEGG" id="shi:Shel_06170"/>
<evidence type="ECO:0000256" key="3">
    <source>
        <dbReference type="ARBA" id="ARBA00022723"/>
    </source>
</evidence>
<dbReference type="SUPFAM" id="SSF54862">
    <property type="entry name" value="4Fe-4S ferredoxins"/>
    <property type="match status" value="1"/>
</dbReference>
<dbReference type="EMBL" id="CP001684">
    <property type="protein sequence ID" value="ACV21676.1"/>
    <property type="molecule type" value="Genomic_DNA"/>
</dbReference>
<evidence type="ECO:0000256" key="4">
    <source>
        <dbReference type="ARBA" id="ARBA00023004"/>
    </source>
</evidence>
<accession>C7N3T5</accession>
<gene>
    <name evidence="7" type="ordered locus">Shel_06170</name>
</gene>
<dbReference type="InterPro" id="IPR017900">
    <property type="entry name" value="4Fe4S_Fe_S_CS"/>
</dbReference>
<dbReference type="CDD" id="cd16373">
    <property type="entry name" value="DMSOR_beta_like"/>
    <property type="match status" value="1"/>
</dbReference>
<dbReference type="HOGENOM" id="CLU_077329_0_1_11"/>
<evidence type="ECO:0000313" key="7">
    <source>
        <dbReference type="EMBL" id="ACV21676.1"/>
    </source>
</evidence>
<sequence length="226" mass="24128">MLHMQEAGSFGRRSFVAGAAGCGAMLALGLAKFAPEGDICRPPGAQDESRFIGACVRCGKCLEVCPNGVITPATIEDGIVSIRTPKLNFSRSASQLHGKLGWCDHCAENNDGIAKCAEVCPSGALSLDDDSSFDTMKLGIAYIERDWCLAWMLKGCTLCKNACPKDAIYFDEHNRPHVDEEGCNGCGSCEQACVSLESVSLGAGDRSGDIRAIKIYPVGWEPKEDE</sequence>
<evidence type="ECO:0000259" key="6">
    <source>
        <dbReference type="PROSITE" id="PS51379"/>
    </source>
</evidence>
<feature type="domain" description="4Fe-4S ferredoxin-type" evidence="6">
    <location>
        <begin position="174"/>
        <end position="204"/>
    </location>
</feature>
<name>C7N3T5_SLAHD</name>
<dbReference type="STRING" id="471855.Shel_06170"/>
<feature type="domain" description="4Fe-4S ferredoxin-type" evidence="6">
    <location>
        <begin position="42"/>
        <end position="75"/>
    </location>
</feature>
<dbReference type="Proteomes" id="UP000002026">
    <property type="component" value="Chromosome"/>
</dbReference>
<dbReference type="GO" id="GO:0046872">
    <property type="term" value="F:metal ion binding"/>
    <property type="evidence" value="ECO:0007669"/>
    <property type="project" value="UniProtKB-KW"/>
</dbReference>
<organism evidence="7 8">
    <name type="scientific">Slackia heliotrinireducens (strain ATCC 29202 / DSM 20476 / NCTC 11029 / RHS 1)</name>
    <name type="common">Peptococcus heliotrinreducens</name>
    <dbReference type="NCBI Taxonomy" id="471855"/>
    <lineage>
        <taxon>Bacteria</taxon>
        <taxon>Bacillati</taxon>
        <taxon>Actinomycetota</taxon>
        <taxon>Coriobacteriia</taxon>
        <taxon>Eggerthellales</taxon>
        <taxon>Eggerthellaceae</taxon>
        <taxon>Slackia</taxon>
    </lineage>
</organism>
<feature type="domain" description="4Fe-4S ferredoxin-type" evidence="6">
    <location>
        <begin position="139"/>
        <end position="173"/>
    </location>
</feature>
<keyword evidence="4" id="KW-0408">Iron</keyword>
<keyword evidence="3" id="KW-0479">Metal-binding</keyword>
<dbReference type="InterPro" id="IPR017896">
    <property type="entry name" value="4Fe4S_Fe-S-bd"/>
</dbReference>
<comment type="cofactor">
    <cofactor evidence="1">
        <name>[4Fe-4S] cluster</name>
        <dbReference type="ChEBI" id="CHEBI:49883"/>
    </cofactor>
</comment>
<dbReference type="PANTHER" id="PTHR24960:SF79">
    <property type="entry name" value="PHOTOSYSTEM I IRON-SULFUR CENTER"/>
    <property type="match status" value="1"/>
</dbReference>
<dbReference type="GO" id="GO:0051539">
    <property type="term" value="F:4 iron, 4 sulfur cluster binding"/>
    <property type="evidence" value="ECO:0007669"/>
    <property type="project" value="UniProtKB-KW"/>
</dbReference>
<proteinExistence type="predicted"/>
<dbReference type="AlphaFoldDB" id="C7N3T5"/>
<evidence type="ECO:0000256" key="2">
    <source>
        <dbReference type="ARBA" id="ARBA00022485"/>
    </source>
</evidence>
<keyword evidence="8" id="KW-1185">Reference proteome</keyword>
<evidence type="ECO:0000256" key="5">
    <source>
        <dbReference type="ARBA" id="ARBA00023014"/>
    </source>
</evidence>
<keyword evidence="2" id="KW-0004">4Fe-4S</keyword>
<dbReference type="Pfam" id="PF12838">
    <property type="entry name" value="Fer4_7"/>
    <property type="match status" value="1"/>
</dbReference>
<dbReference type="Pfam" id="PF13187">
    <property type="entry name" value="Fer4_9"/>
    <property type="match status" value="1"/>
</dbReference>
<dbReference type="PROSITE" id="PS00198">
    <property type="entry name" value="4FE4S_FER_1"/>
    <property type="match status" value="1"/>
</dbReference>
<dbReference type="Gene3D" id="3.30.70.20">
    <property type="match status" value="2"/>
</dbReference>
<dbReference type="PROSITE" id="PS51379">
    <property type="entry name" value="4FE4S_FER_2"/>
    <property type="match status" value="3"/>
</dbReference>